<keyword evidence="1" id="KW-1188">Viral release from host cell</keyword>
<dbReference type="Pfam" id="PF04586">
    <property type="entry name" value="Peptidase_S78"/>
    <property type="match status" value="1"/>
</dbReference>
<proteinExistence type="predicted"/>
<dbReference type="eggNOG" id="COG3740">
    <property type="taxonomic scope" value="Bacteria"/>
</dbReference>
<sequence length="205" mass="22603">MAQFLTRNVDFRSTAPDDGDGLTLEGYAAVFDQDTEINSYEGNFIERISKGAFKKTLTERTPVMQFDHGRDARTGSVPIGTFTELREDMRGLWVAGRLHDNPVVEPIRQAIASGAISGMSFRFRVIQDVWHDASGKALNSAEAQRLIYEPGSRGPIFRTIKEVALAEAGPVVFPAYAGTSVGVRSDNEPITQAERAAMRLRLLEL</sequence>
<gene>
    <name evidence="5" type="ordered locus">RER_39750</name>
</gene>
<evidence type="ECO:0000256" key="3">
    <source>
        <dbReference type="ARBA" id="ARBA00022801"/>
    </source>
</evidence>
<dbReference type="HOGENOM" id="CLU_1336644_0_0_11"/>
<dbReference type="Proteomes" id="UP000002204">
    <property type="component" value="Chromosome"/>
</dbReference>
<dbReference type="EMBL" id="AP008957">
    <property type="protein sequence ID" value="BAH34683.1"/>
    <property type="molecule type" value="Genomic_DNA"/>
</dbReference>
<dbReference type="NCBIfam" id="TIGR01543">
    <property type="entry name" value="proheadase_HK97"/>
    <property type="match status" value="1"/>
</dbReference>
<reference evidence="6" key="1">
    <citation type="submission" date="2005-03" db="EMBL/GenBank/DDBJ databases">
        <title>Comparison of the complete genome sequences of Rhodococcus erythropolis PR4 and Rhodococcus opacus B4.</title>
        <authorList>
            <person name="Takarada H."/>
            <person name="Sekine M."/>
            <person name="Hosoyama A."/>
            <person name="Yamada R."/>
            <person name="Fujisawa T."/>
            <person name="Omata S."/>
            <person name="Shimizu A."/>
            <person name="Tsukatani N."/>
            <person name="Tanikawa S."/>
            <person name="Fujita N."/>
            <person name="Harayama S."/>
        </authorList>
    </citation>
    <scope>NUCLEOTIDE SEQUENCE [LARGE SCALE GENOMIC DNA]</scope>
    <source>
        <strain evidence="6">PR4 / NBRC 100887</strain>
    </source>
</reference>
<dbReference type="InterPro" id="IPR006433">
    <property type="entry name" value="Prohead_protease"/>
</dbReference>
<evidence type="ECO:0000256" key="2">
    <source>
        <dbReference type="ARBA" id="ARBA00022670"/>
    </source>
</evidence>
<keyword evidence="2" id="KW-0645">Protease</keyword>
<dbReference type="PATRIC" id="fig|234621.6.peg.4509"/>
<accession>C1A248</accession>
<organism evidence="5 6">
    <name type="scientific">Rhodococcus erythropolis (strain PR4 / NBRC 100887)</name>
    <dbReference type="NCBI Taxonomy" id="234621"/>
    <lineage>
        <taxon>Bacteria</taxon>
        <taxon>Bacillati</taxon>
        <taxon>Actinomycetota</taxon>
        <taxon>Actinomycetes</taxon>
        <taxon>Mycobacteriales</taxon>
        <taxon>Nocardiaceae</taxon>
        <taxon>Rhodococcus</taxon>
        <taxon>Rhodococcus erythropolis group</taxon>
    </lineage>
</organism>
<evidence type="ECO:0000313" key="5">
    <source>
        <dbReference type="EMBL" id="BAH34683.1"/>
    </source>
</evidence>
<name>C1A248_RHOE4</name>
<dbReference type="KEGG" id="rer:RER_39750"/>
<dbReference type="RefSeq" id="WP_020908331.1">
    <property type="nucleotide sequence ID" value="NC_012490.1"/>
</dbReference>
<dbReference type="InterPro" id="IPR054613">
    <property type="entry name" value="Peptidase_S78_dom"/>
</dbReference>
<feature type="domain" description="Prohead serine protease" evidence="4">
    <location>
        <begin position="19"/>
        <end position="185"/>
    </location>
</feature>
<evidence type="ECO:0000313" key="6">
    <source>
        <dbReference type="Proteomes" id="UP000002204"/>
    </source>
</evidence>
<dbReference type="GO" id="GO:0008233">
    <property type="term" value="F:peptidase activity"/>
    <property type="evidence" value="ECO:0007669"/>
    <property type="project" value="UniProtKB-KW"/>
</dbReference>
<evidence type="ECO:0000256" key="1">
    <source>
        <dbReference type="ARBA" id="ARBA00022612"/>
    </source>
</evidence>
<protein>
    <recommendedName>
        <fullName evidence="4">Prohead serine protease domain-containing protein</fullName>
    </recommendedName>
</protein>
<keyword evidence="3" id="KW-0378">Hydrolase</keyword>
<dbReference type="AlphaFoldDB" id="C1A248"/>
<dbReference type="GO" id="GO:0006508">
    <property type="term" value="P:proteolysis"/>
    <property type="evidence" value="ECO:0007669"/>
    <property type="project" value="UniProtKB-KW"/>
</dbReference>
<reference evidence="5 6" key="2">
    <citation type="journal article" date="2006" name="Environ. Microbiol.">
        <title>Sequence analysis of three plasmids harboured in Rhodococcus erythropolis strain PR4.</title>
        <authorList>
            <person name="Sekine M."/>
            <person name="Tanikawa S."/>
            <person name="Omata S."/>
            <person name="Saito M."/>
            <person name="Fujisawa T."/>
            <person name="Tsukatani N."/>
            <person name="Tajima T."/>
            <person name="Sekigawa T."/>
            <person name="Kosugi H."/>
            <person name="Matsuo Y."/>
            <person name="Nishiko R."/>
            <person name="Imamura K."/>
            <person name="Ito M."/>
            <person name="Narita H."/>
            <person name="Tago S."/>
            <person name="Fujita N."/>
            <person name="Harayama S."/>
        </authorList>
    </citation>
    <scope>NUCLEOTIDE SEQUENCE [LARGE SCALE GENOMIC DNA]</scope>
    <source>
        <strain evidence="6">PR4 / NBRC 100887</strain>
    </source>
</reference>
<evidence type="ECO:0000259" key="4">
    <source>
        <dbReference type="Pfam" id="PF04586"/>
    </source>
</evidence>